<accession>A0A2H3K3I4</accession>
<dbReference type="OrthoDB" id="3358973at2759"/>
<gene>
    <name evidence="2" type="ORF">WOLCODRAFT_132848</name>
</gene>
<feature type="compositionally biased region" description="Basic and acidic residues" evidence="1">
    <location>
        <begin position="39"/>
        <end position="57"/>
    </location>
</feature>
<protein>
    <submittedName>
        <fullName evidence="2">Uncharacterized protein</fullName>
    </submittedName>
</protein>
<sequence>MSPSAHLQPLPPSPDEEDISRAGAWADLSAGSSSGSLSKGKEKEYDQETLHDYRGGEGEEEETLTGADGYPPTKEEEAESRRIEENLRRWETAERERRKAARASAASGSGSNSVVGDITRKASLLWPSSRAKQASLGGVGAHHVLRTADDSVPLSDIEGGPAISPTPSPEPRDNPFATPGPSMVSLHDTQQSAIMTASTSVSSFEELSPTTPTIERPVLGASSSFSKQPPTAPQPLDLPKPRTPPPSSESPHSSRPPEPVSPPVVAPPQPEEEPEPTRWWTEWLCGCSEGGDHQAARTNPFE</sequence>
<dbReference type="EMBL" id="KB468146">
    <property type="protein sequence ID" value="PCH43604.1"/>
    <property type="molecule type" value="Genomic_DNA"/>
</dbReference>
<evidence type="ECO:0000313" key="2">
    <source>
        <dbReference type="EMBL" id="PCH43604.1"/>
    </source>
</evidence>
<evidence type="ECO:0000313" key="3">
    <source>
        <dbReference type="Proteomes" id="UP000218811"/>
    </source>
</evidence>
<dbReference type="OMA" id="VRWWHEW"/>
<feature type="compositionally biased region" description="Polar residues" evidence="1">
    <location>
        <begin position="187"/>
        <end position="213"/>
    </location>
</feature>
<evidence type="ECO:0000256" key="1">
    <source>
        <dbReference type="SAM" id="MobiDB-lite"/>
    </source>
</evidence>
<feature type="compositionally biased region" description="Pro residues" evidence="1">
    <location>
        <begin position="230"/>
        <end position="269"/>
    </location>
</feature>
<dbReference type="Proteomes" id="UP000218811">
    <property type="component" value="Unassembled WGS sequence"/>
</dbReference>
<proteinExistence type="predicted"/>
<feature type="compositionally biased region" description="Low complexity" evidence="1">
    <location>
        <begin position="22"/>
        <end position="38"/>
    </location>
</feature>
<reference evidence="2 3" key="1">
    <citation type="journal article" date="2012" name="Science">
        <title>The Paleozoic origin of enzymatic lignin decomposition reconstructed from 31 fungal genomes.</title>
        <authorList>
            <person name="Floudas D."/>
            <person name="Binder M."/>
            <person name="Riley R."/>
            <person name="Barry K."/>
            <person name="Blanchette R.A."/>
            <person name="Henrissat B."/>
            <person name="Martinez A.T."/>
            <person name="Otillar R."/>
            <person name="Spatafora J.W."/>
            <person name="Yadav J.S."/>
            <person name="Aerts A."/>
            <person name="Benoit I."/>
            <person name="Boyd A."/>
            <person name="Carlson A."/>
            <person name="Copeland A."/>
            <person name="Coutinho P.M."/>
            <person name="de Vries R.P."/>
            <person name="Ferreira P."/>
            <person name="Findley K."/>
            <person name="Foster B."/>
            <person name="Gaskell J."/>
            <person name="Glotzer D."/>
            <person name="Gorecki P."/>
            <person name="Heitman J."/>
            <person name="Hesse C."/>
            <person name="Hori C."/>
            <person name="Igarashi K."/>
            <person name="Jurgens J.A."/>
            <person name="Kallen N."/>
            <person name="Kersten P."/>
            <person name="Kohler A."/>
            <person name="Kuees U."/>
            <person name="Kumar T.K.A."/>
            <person name="Kuo A."/>
            <person name="LaButti K."/>
            <person name="Larrondo L.F."/>
            <person name="Lindquist E."/>
            <person name="Ling A."/>
            <person name="Lombard V."/>
            <person name="Lucas S."/>
            <person name="Lundell T."/>
            <person name="Martin R."/>
            <person name="McLaughlin D.J."/>
            <person name="Morgenstern I."/>
            <person name="Morin E."/>
            <person name="Murat C."/>
            <person name="Nagy L.G."/>
            <person name="Nolan M."/>
            <person name="Ohm R.A."/>
            <person name="Patyshakuliyeva A."/>
            <person name="Rokas A."/>
            <person name="Ruiz-Duenas F.J."/>
            <person name="Sabat G."/>
            <person name="Salamov A."/>
            <person name="Samejima M."/>
            <person name="Schmutz J."/>
            <person name="Slot J.C."/>
            <person name="St John F."/>
            <person name="Stenlid J."/>
            <person name="Sun H."/>
            <person name="Sun S."/>
            <person name="Syed K."/>
            <person name="Tsang A."/>
            <person name="Wiebenga A."/>
            <person name="Young D."/>
            <person name="Pisabarro A."/>
            <person name="Eastwood D.C."/>
            <person name="Martin F."/>
            <person name="Cullen D."/>
            <person name="Grigoriev I.V."/>
            <person name="Hibbett D.S."/>
        </authorList>
    </citation>
    <scope>NUCLEOTIDE SEQUENCE [LARGE SCALE GENOMIC DNA]</scope>
    <source>
        <strain evidence="2 3">MD-104</strain>
    </source>
</reference>
<name>A0A2H3K3I4_WOLCO</name>
<organism evidence="2 3">
    <name type="scientific">Wolfiporia cocos (strain MD-104)</name>
    <name type="common">Brown rot fungus</name>
    <dbReference type="NCBI Taxonomy" id="742152"/>
    <lineage>
        <taxon>Eukaryota</taxon>
        <taxon>Fungi</taxon>
        <taxon>Dikarya</taxon>
        <taxon>Basidiomycota</taxon>
        <taxon>Agaricomycotina</taxon>
        <taxon>Agaricomycetes</taxon>
        <taxon>Polyporales</taxon>
        <taxon>Phaeolaceae</taxon>
        <taxon>Wolfiporia</taxon>
    </lineage>
</organism>
<keyword evidence="3" id="KW-1185">Reference proteome</keyword>
<dbReference type="AlphaFoldDB" id="A0A2H3K3I4"/>
<feature type="compositionally biased region" description="Basic and acidic residues" evidence="1">
    <location>
        <begin position="73"/>
        <end position="97"/>
    </location>
</feature>
<feature type="region of interest" description="Disordered" evidence="1">
    <location>
        <begin position="1"/>
        <end position="117"/>
    </location>
</feature>
<feature type="region of interest" description="Disordered" evidence="1">
    <location>
        <begin position="146"/>
        <end position="302"/>
    </location>
</feature>